<comment type="caution">
    <text evidence="3">The sequence shown here is derived from an EMBL/GenBank/DDBJ whole genome shotgun (WGS) entry which is preliminary data.</text>
</comment>
<dbReference type="InterPro" id="IPR000595">
    <property type="entry name" value="cNMP-bd_dom"/>
</dbReference>
<organism evidence="3 4">
    <name type="scientific">Sphingopyxis panaciterrulae</name>
    <dbReference type="NCBI Taxonomy" id="462372"/>
    <lineage>
        <taxon>Bacteria</taxon>
        <taxon>Pseudomonadati</taxon>
        <taxon>Pseudomonadota</taxon>
        <taxon>Alphaproteobacteria</taxon>
        <taxon>Sphingomonadales</taxon>
        <taxon>Sphingomonadaceae</taxon>
        <taxon>Sphingopyxis</taxon>
    </lineage>
</organism>
<dbReference type="SUPFAM" id="SSF51206">
    <property type="entry name" value="cAMP-binding domain-like"/>
    <property type="match status" value="1"/>
</dbReference>
<dbReference type="Gene3D" id="2.60.120.10">
    <property type="entry name" value="Jelly Rolls"/>
    <property type="match status" value="1"/>
</dbReference>
<feature type="transmembrane region" description="Helical" evidence="1">
    <location>
        <begin position="6"/>
        <end position="24"/>
    </location>
</feature>
<feature type="transmembrane region" description="Helical" evidence="1">
    <location>
        <begin position="54"/>
        <end position="73"/>
    </location>
</feature>
<keyword evidence="4" id="KW-1185">Reference proteome</keyword>
<dbReference type="RefSeq" id="WP_184096182.1">
    <property type="nucleotide sequence ID" value="NZ_JACIJH010000002.1"/>
</dbReference>
<evidence type="ECO:0000313" key="3">
    <source>
        <dbReference type="EMBL" id="MBB5705805.1"/>
    </source>
</evidence>
<evidence type="ECO:0000313" key="4">
    <source>
        <dbReference type="Proteomes" id="UP000537161"/>
    </source>
</evidence>
<accession>A0A7W9B403</accession>
<gene>
    <name evidence="3" type="ORF">FHR21_001138</name>
</gene>
<keyword evidence="1" id="KW-0472">Membrane</keyword>
<keyword evidence="1" id="KW-1133">Transmembrane helix</keyword>
<dbReference type="InterPro" id="IPR018490">
    <property type="entry name" value="cNMP-bd_dom_sf"/>
</dbReference>
<evidence type="ECO:0000256" key="1">
    <source>
        <dbReference type="SAM" id="Phobius"/>
    </source>
</evidence>
<dbReference type="SMART" id="SM00100">
    <property type="entry name" value="cNMP"/>
    <property type="match status" value="1"/>
</dbReference>
<dbReference type="CDD" id="cd00038">
    <property type="entry name" value="CAP_ED"/>
    <property type="match status" value="1"/>
</dbReference>
<keyword evidence="1" id="KW-0812">Transmembrane</keyword>
<dbReference type="EMBL" id="JACIJH010000002">
    <property type="protein sequence ID" value="MBB5705805.1"/>
    <property type="molecule type" value="Genomic_DNA"/>
</dbReference>
<sequence>MANFDPAWLGYAALVSLLAAGFVARVEQVRLGIAVAALLALPAAIFGWRSLGATALLAAIFVFHLVLAARGWYRDAGIRFTPEELALRSLHFDGLSAASARRLIDQGHWISARRGEVLIRENQAAPSLFYLAEGRALIQRDGADVGTLADGALIGEATVLDGAHATGTVTLTANARLWFVPAAALRTFLAANPDLAAALHQGFARALRGKLASANTRIADLPPLS</sequence>
<dbReference type="Proteomes" id="UP000537161">
    <property type="component" value="Unassembled WGS sequence"/>
</dbReference>
<feature type="domain" description="Cyclic nucleotide-binding" evidence="2">
    <location>
        <begin position="91"/>
        <end position="206"/>
    </location>
</feature>
<dbReference type="Pfam" id="PF00027">
    <property type="entry name" value="cNMP_binding"/>
    <property type="match status" value="1"/>
</dbReference>
<evidence type="ECO:0000259" key="2">
    <source>
        <dbReference type="PROSITE" id="PS50042"/>
    </source>
</evidence>
<dbReference type="InterPro" id="IPR014710">
    <property type="entry name" value="RmlC-like_jellyroll"/>
</dbReference>
<reference evidence="3 4" key="1">
    <citation type="submission" date="2020-08" db="EMBL/GenBank/DDBJ databases">
        <title>Genomic Encyclopedia of Type Strains, Phase IV (KMG-IV): sequencing the most valuable type-strain genomes for metagenomic binning, comparative biology and taxonomic classification.</title>
        <authorList>
            <person name="Goeker M."/>
        </authorList>
    </citation>
    <scope>NUCLEOTIDE SEQUENCE [LARGE SCALE GENOMIC DNA]</scope>
    <source>
        <strain evidence="3 4">DSM 27163</strain>
    </source>
</reference>
<dbReference type="PROSITE" id="PS50042">
    <property type="entry name" value="CNMP_BINDING_3"/>
    <property type="match status" value="1"/>
</dbReference>
<name>A0A7W9B403_9SPHN</name>
<proteinExistence type="predicted"/>
<dbReference type="AlphaFoldDB" id="A0A7W9B403"/>
<protein>
    <recommendedName>
        <fullName evidence="2">Cyclic nucleotide-binding domain-containing protein</fullName>
    </recommendedName>
</protein>